<dbReference type="EMBL" id="FNDT01000022">
    <property type="protein sequence ID" value="SDI75499.1"/>
    <property type="molecule type" value="Genomic_DNA"/>
</dbReference>
<name>A0A1G8N5D1_9MICC</name>
<accession>A0A1G8N5D1</accession>
<dbReference type="AlphaFoldDB" id="A0A1G8N5D1"/>
<organism evidence="2 3">
    <name type="scientific">Arthrobacter subterraneus</name>
    <dbReference type="NCBI Taxonomy" id="335973"/>
    <lineage>
        <taxon>Bacteria</taxon>
        <taxon>Bacillati</taxon>
        <taxon>Actinomycetota</taxon>
        <taxon>Actinomycetes</taxon>
        <taxon>Micrococcales</taxon>
        <taxon>Micrococcaceae</taxon>
        <taxon>Arthrobacter</taxon>
    </lineage>
</organism>
<dbReference type="SUPFAM" id="SSF53850">
    <property type="entry name" value="Periplasmic binding protein-like II"/>
    <property type="match status" value="1"/>
</dbReference>
<dbReference type="OrthoDB" id="179400at2"/>
<protein>
    <submittedName>
        <fullName evidence="2">Iron(III) transport system substrate-binding protein</fullName>
    </submittedName>
</protein>
<dbReference type="GO" id="GO:0015888">
    <property type="term" value="P:thiamine transport"/>
    <property type="evidence" value="ECO:0007669"/>
    <property type="project" value="TreeGrafter"/>
</dbReference>
<dbReference type="InterPro" id="IPR006059">
    <property type="entry name" value="SBP"/>
</dbReference>
<dbReference type="Proteomes" id="UP000199258">
    <property type="component" value="Unassembled WGS sequence"/>
</dbReference>
<sequence length="355" mass="38799">MRKPLGAIALSIAAAVLLTSCGQGDTAAEGEGSAEAGTLVVYTNSNSEGRGEWLQAEAAEAGFDIEIVGAGGADATNKLIAEKNNPIADVVFGLNNVYYEQLKKEDVLEPYTPEWSGEVDESLADPADEKAYWPLVQQAIVLAYNADTVSADEAPKDWPELWTEDEYKDRYERVTGMGGATTQLVMAGILSRYREDSGELGVSEEGWSQIEQYFSNGVPAVKDLDLFARFAEGEVDFGQMPSSSIPGREEAYGVTSGAVAPEIGVPYAIEQVAVVKGTDQQEQAQEFIDWFGSAEVQGEWAQEFDSLPVNEGALEQTKPEVIEFDEQFTHQDIDWTFVEENLAGWVEKIELEYMQ</sequence>
<dbReference type="PROSITE" id="PS51257">
    <property type="entry name" value="PROKAR_LIPOPROTEIN"/>
    <property type="match status" value="1"/>
</dbReference>
<keyword evidence="1" id="KW-0732">Signal</keyword>
<evidence type="ECO:0000313" key="3">
    <source>
        <dbReference type="Proteomes" id="UP000199258"/>
    </source>
</evidence>
<keyword evidence="3" id="KW-1185">Reference proteome</keyword>
<dbReference type="RefSeq" id="WP_090587988.1">
    <property type="nucleotide sequence ID" value="NZ_FNDT01000022.1"/>
</dbReference>
<dbReference type="PANTHER" id="PTHR30006">
    <property type="entry name" value="THIAMINE-BINDING PERIPLASMIC PROTEIN-RELATED"/>
    <property type="match status" value="1"/>
</dbReference>
<dbReference type="GO" id="GO:0030975">
    <property type="term" value="F:thiamine binding"/>
    <property type="evidence" value="ECO:0007669"/>
    <property type="project" value="TreeGrafter"/>
</dbReference>
<proteinExistence type="predicted"/>
<reference evidence="2 3" key="1">
    <citation type="submission" date="2016-10" db="EMBL/GenBank/DDBJ databases">
        <authorList>
            <person name="de Groot N.N."/>
        </authorList>
    </citation>
    <scope>NUCLEOTIDE SEQUENCE [LARGE SCALE GENOMIC DNA]</scope>
    <source>
        <strain evidence="2 3">NP_1H</strain>
    </source>
</reference>
<dbReference type="PANTHER" id="PTHR30006:SF2">
    <property type="entry name" value="ABC TRANSPORTER SUBSTRATE-BINDING PROTEIN"/>
    <property type="match status" value="1"/>
</dbReference>
<dbReference type="STRING" id="335973.SAMN04488693_1227"/>
<evidence type="ECO:0000256" key="1">
    <source>
        <dbReference type="ARBA" id="ARBA00022729"/>
    </source>
</evidence>
<dbReference type="CDD" id="cd13551">
    <property type="entry name" value="PBP2_Fbp_like_5"/>
    <property type="match status" value="1"/>
</dbReference>
<dbReference type="GO" id="GO:0030288">
    <property type="term" value="C:outer membrane-bounded periplasmic space"/>
    <property type="evidence" value="ECO:0007669"/>
    <property type="project" value="TreeGrafter"/>
</dbReference>
<gene>
    <name evidence="2" type="ORF">SAMN04488693_1227</name>
</gene>
<dbReference type="GO" id="GO:0030976">
    <property type="term" value="F:thiamine pyrophosphate binding"/>
    <property type="evidence" value="ECO:0007669"/>
    <property type="project" value="TreeGrafter"/>
</dbReference>
<dbReference type="Pfam" id="PF13416">
    <property type="entry name" value="SBP_bac_8"/>
    <property type="match status" value="1"/>
</dbReference>
<dbReference type="Gene3D" id="3.40.190.10">
    <property type="entry name" value="Periplasmic binding protein-like II"/>
    <property type="match status" value="2"/>
</dbReference>
<evidence type="ECO:0000313" key="2">
    <source>
        <dbReference type="EMBL" id="SDI75499.1"/>
    </source>
</evidence>